<dbReference type="Proteomes" id="UP000237749">
    <property type="component" value="Unassembled WGS sequence"/>
</dbReference>
<name>A0A2S6HSK0_9FIRM</name>
<reference evidence="2 3" key="1">
    <citation type="submission" date="2018-02" db="EMBL/GenBank/DDBJ databases">
        <title>Genomic Encyclopedia of Archaeal and Bacterial Type Strains, Phase II (KMG-II): from individual species to whole genera.</title>
        <authorList>
            <person name="Goeker M."/>
        </authorList>
    </citation>
    <scope>NUCLEOTIDE SEQUENCE [LARGE SCALE GENOMIC DNA]</scope>
    <source>
        <strain evidence="2 3">DSM 3808</strain>
    </source>
</reference>
<accession>A0A2S6HSK0</accession>
<evidence type="ECO:0000313" key="2">
    <source>
        <dbReference type="EMBL" id="PPK80657.1"/>
    </source>
</evidence>
<sequence>MNDLERLEQKAYEEDIKIDYVSFKSKNIRGLYCDGSIAINSDLLTTASKADVLAEELGHYYTTSGNIINTKSASNQKQERAARLWGFNDRIGLTGIINAFKAHCENTHDIAEYLNVTEATLKEALEYYRQIYGTGTMVDKYFLQFEPNLQIHTMLYPK</sequence>
<dbReference type="EMBL" id="PTJA01000006">
    <property type="protein sequence ID" value="PPK80657.1"/>
    <property type="molecule type" value="Genomic_DNA"/>
</dbReference>
<comment type="caution">
    <text evidence="2">The sequence shown here is derived from an EMBL/GenBank/DDBJ whole genome shotgun (WGS) entry which is preliminary data.</text>
</comment>
<feature type="domain" description="IrrE N-terminal-like" evidence="1">
    <location>
        <begin position="14"/>
        <end position="125"/>
    </location>
</feature>
<evidence type="ECO:0000313" key="3">
    <source>
        <dbReference type="Proteomes" id="UP000237749"/>
    </source>
</evidence>
<protein>
    <submittedName>
        <fullName evidence="2">Uncharacterized protein DUF955</fullName>
    </submittedName>
</protein>
<gene>
    <name evidence="2" type="ORF">BXY41_106247</name>
</gene>
<dbReference type="AlphaFoldDB" id="A0A2S6HSK0"/>
<dbReference type="InterPro" id="IPR010359">
    <property type="entry name" value="IrrE_HExxH"/>
</dbReference>
<proteinExistence type="predicted"/>
<dbReference type="Pfam" id="PF06114">
    <property type="entry name" value="Peptidase_M78"/>
    <property type="match status" value="1"/>
</dbReference>
<organism evidence="2 3">
    <name type="scientific">Lacrimispora xylanisolvens</name>
    <dbReference type="NCBI Taxonomy" id="384636"/>
    <lineage>
        <taxon>Bacteria</taxon>
        <taxon>Bacillati</taxon>
        <taxon>Bacillota</taxon>
        <taxon>Clostridia</taxon>
        <taxon>Lachnospirales</taxon>
        <taxon>Lachnospiraceae</taxon>
        <taxon>Lacrimispora</taxon>
    </lineage>
</organism>
<evidence type="ECO:0000259" key="1">
    <source>
        <dbReference type="Pfam" id="PF06114"/>
    </source>
</evidence>
<dbReference type="RefSeq" id="WP_104437339.1">
    <property type="nucleotide sequence ID" value="NZ_PTJA01000006.1"/>
</dbReference>
<dbReference type="OrthoDB" id="1707128at2"/>
<keyword evidence="3" id="KW-1185">Reference proteome</keyword>